<accession>U9UD17</accession>
<dbReference type="InterPro" id="IPR018289">
    <property type="entry name" value="MULE_transposase_dom"/>
</dbReference>
<protein>
    <recommendedName>
        <fullName evidence="1">MULE transposase domain-containing protein</fullName>
    </recommendedName>
</protein>
<proteinExistence type="predicted"/>
<organism evidence="2">
    <name type="scientific">Rhizophagus irregularis (strain DAOM 181602 / DAOM 197198 / MUCL 43194)</name>
    <name type="common">Arbuscular mycorrhizal fungus</name>
    <name type="synonym">Glomus intraradices</name>
    <dbReference type="NCBI Taxonomy" id="747089"/>
    <lineage>
        <taxon>Eukaryota</taxon>
        <taxon>Fungi</taxon>
        <taxon>Fungi incertae sedis</taxon>
        <taxon>Mucoromycota</taxon>
        <taxon>Glomeromycotina</taxon>
        <taxon>Glomeromycetes</taxon>
        <taxon>Glomerales</taxon>
        <taxon>Glomeraceae</taxon>
        <taxon>Rhizophagus</taxon>
    </lineage>
</organism>
<reference evidence="2" key="1">
    <citation type="submission" date="2013-07" db="EMBL/GenBank/DDBJ databases">
        <title>The genome of an arbuscular mycorrhizal fungus provides insights into the evolution of the oldest plant symbiosis.</title>
        <authorList>
            <consortium name="DOE Joint Genome Institute"/>
            <person name="Tisserant E."/>
            <person name="Malbreil M."/>
            <person name="Kuo A."/>
            <person name="Kohler A."/>
            <person name="Symeonidi A."/>
            <person name="Balestrini R."/>
            <person name="Charron P."/>
            <person name="Duensing N."/>
            <person name="Frei-dit-Frey N."/>
            <person name="Gianinazzi-Pearson V."/>
            <person name="Gilbert B."/>
            <person name="Handa Y."/>
            <person name="Hijri M."/>
            <person name="Kaul R."/>
            <person name="Kawaguchi M."/>
            <person name="Krajinski F."/>
            <person name="Lammers P."/>
            <person name="Lapierre D."/>
            <person name="Masclaux F.G."/>
            <person name="Murat C."/>
            <person name="Morin E."/>
            <person name="Ndikumana S."/>
            <person name="Pagni M."/>
            <person name="Petitpierre D."/>
            <person name="Requena N."/>
            <person name="Rosikiewicz P."/>
            <person name="Riley R."/>
            <person name="Saito K."/>
            <person name="San Clemente H."/>
            <person name="Shapiro H."/>
            <person name="van Tuinen D."/>
            <person name="Becard G."/>
            <person name="Bonfante P."/>
            <person name="Paszkowski U."/>
            <person name="Shachar-Hill Y."/>
            <person name="Young J.P."/>
            <person name="Sanders I.R."/>
            <person name="Henrissat B."/>
            <person name="Rensing S.A."/>
            <person name="Grigoriev I.V."/>
            <person name="Corradi N."/>
            <person name="Roux C."/>
            <person name="Martin F."/>
        </authorList>
    </citation>
    <scope>NUCLEOTIDE SEQUENCE</scope>
    <source>
        <strain evidence="2">DAOM 197198</strain>
    </source>
</reference>
<feature type="domain" description="MULE transposase" evidence="1">
    <location>
        <begin position="45"/>
        <end position="105"/>
    </location>
</feature>
<dbReference type="EMBL" id="KI279325">
    <property type="protein sequence ID" value="ESA18314.1"/>
    <property type="molecule type" value="Genomic_DNA"/>
</dbReference>
<dbReference type="HOGENOM" id="CLU_1511362_0_0_1"/>
<name>U9UD17_RHIID</name>
<evidence type="ECO:0000259" key="1">
    <source>
        <dbReference type="Pfam" id="PF10551"/>
    </source>
</evidence>
<gene>
    <name evidence="2" type="ORF">GLOINDRAFT_20832</name>
</gene>
<evidence type="ECO:0000313" key="2">
    <source>
        <dbReference type="EMBL" id="ESA18314.1"/>
    </source>
</evidence>
<dbReference type="Pfam" id="PF10551">
    <property type="entry name" value="MULE"/>
    <property type="match status" value="1"/>
</dbReference>
<dbReference type="AlphaFoldDB" id="U9UD17"/>
<sequence length="178" mass="20600">MPSQPRSLQYINNPFNLCVTINGNQFLAKELEIGNEKMIIFMYTIRALVGGEDNARIFSLVYTLMINKTEEIYRQLFQELVDLGEEARQILSPSMIITDFEQKIQAIGLATEYGNNENFSLKMRYITALAFLSPSEIPTAFNQIKPLLPLNAEEVIQYFEENYIHERVQRQHRNGTTL</sequence>